<dbReference type="Proteomes" id="UP001602245">
    <property type="component" value="Unassembled WGS sequence"/>
</dbReference>
<reference evidence="2 3" key="1">
    <citation type="submission" date="2024-10" db="EMBL/GenBank/DDBJ databases">
        <title>The Natural Products Discovery Center: Release of the First 8490 Sequenced Strains for Exploring Actinobacteria Biosynthetic Diversity.</title>
        <authorList>
            <person name="Kalkreuter E."/>
            <person name="Kautsar S.A."/>
            <person name="Yang D."/>
            <person name="Bader C.D."/>
            <person name="Teijaro C.N."/>
            <person name="Fluegel L."/>
            <person name="Davis C.M."/>
            <person name="Simpson J.R."/>
            <person name="Lauterbach L."/>
            <person name="Steele A.D."/>
            <person name="Gui C."/>
            <person name="Meng S."/>
            <person name="Li G."/>
            <person name="Viehrig K."/>
            <person name="Ye F."/>
            <person name="Su P."/>
            <person name="Kiefer A.F."/>
            <person name="Nichols A."/>
            <person name="Cepeda A.J."/>
            <person name="Yan W."/>
            <person name="Fan B."/>
            <person name="Jiang Y."/>
            <person name="Adhikari A."/>
            <person name="Zheng C.-J."/>
            <person name="Schuster L."/>
            <person name="Cowan T.M."/>
            <person name="Smanski M.J."/>
            <person name="Chevrette M.G."/>
            <person name="De Carvalho L.P.S."/>
            <person name="Shen B."/>
        </authorList>
    </citation>
    <scope>NUCLEOTIDE SEQUENCE [LARGE SCALE GENOMIC DNA]</scope>
    <source>
        <strain evidence="2 3">NPDC000087</strain>
    </source>
</reference>
<dbReference type="RefSeq" id="WP_020510755.1">
    <property type="nucleotide sequence ID" value="NZ_JBIAZU010000002.1"/>
</dbReference>
<sequence>MAILIFTLLVIGVGLVAGTASRRRRGLPTPPQNPDAGPTIHHHLGQ</sequence>
<protein>
    <submittedName>
        <fullName evidence="2">Uncharacterized protein</fullName>
    </submittedName>
</protein>
<evidence type="ECO:0000313" key="2">
    <source>
        <dbReference type="EMBL" id="MFF5290136.1"/>
    </source>
</evidence>
<comment type="caution">
    <text evidence="2">The sequence shown here is derived from an EMBL/GenBank/DDBJ whole genome shotgun (WGS) entry which is preliminary data.</text>
</comment>
<accession>A0ABW6WB41</accession>
<feature type="region of interest" description="Disordered" evidence="1">
    <location>
        <begin position="21"/>
        <end position="46"/>
    </location>
</feature>
<proteinExistence type="predicted"/>
<dbReference type="EMBL" id="JBIAZU010000002">
    <property type="protein sequence ID" value="MFF5290136.1"/>
    <property type="molecule type" value="Genomic_DNA"/>
</dbReference>
<organism evidence="2 3">
    <name type="scientific">Paractinoplanes globisporus</name>
    <dbReference type="NCBI Taxonomy" id="113565"/>
    <lineage>
        <taxon>Bacteria</taxon>
        <taxon>Bacillati</taxon>
        <taxon>Actinomycetota</taxon>
        <taxon>Actinomycetes</taxon>
        <taxon>Micromonosporales</taxon>
        <taxon>Micromonosporaceae</taxon>
        <taxon>Paractinoplanes</taxon>
    </lineage>
</organism>
<evidence type="ECO:0000256" key="1">
    <source>
        <dbReference type="SAM" id="MobiDB-lite"/>
    </source>
</evidence>
<gene>
    <name evidence="2" type="ORF">ACFY35_11880</name>
</gene>
<evidence type="ECO:0000313" key="3">
    <source>
        <dbReference type="Proteomes" id="UP001602245"/>
    </source>
</evidence>
<keyword evidence="3" id="KW-1185">Reference proteome</keyword>
<name>A0ABW6WB41_9ACTN</name>